<sequence>MNSAMKFIILMGLVSLFGDVTYEGARSIVGPYLATFGLTALMVGLVTGFGEFVGYGLRLISGFVADRTGRYWFITFLGYFLILCIPLLAFAQSWWIAALLIVVERLGKAIRTPARDAMLSFATKKVGRGMGFGIHEFLDQVGAIIGPLIVFSALAGYGYREAFMVLFLPALFALLTLLGTWKLYPAPQKFEKEKQEGIEKSFWLYSTFVFLSVLGFLSFPLLSYHLASRVDLKLIPLLYALAMGVDALFALISGRCYDKIGLKTLIIVPVLTPAVLLAFHPYGVFVGVAAWGAVMGAHEAITRAAVADLTGVKKRSTAYGIFNAVFGVAMFAGGAVLGFLYDISMTFLVLFVLAAEIAALLILLAILK</sequence>
<evidence type="ECO:0000256" key="1">
    <source>
        <dbReference type="ARBA" id="ARBA00004651"/>
    </source>
</evidence>
<dbReference type="Pfam" id="PF07690">
    <property type="entry name" value="MFS_1"/>
    <property type="match status" value="1"/>
</dbReference>
<evidence type="ECO:0000256" key="5">
    <source>
        <dbReference type="ARBA" id="ARBA00023136"/>
    </source>
</evidence>
<organism evidence="8">
    <name type="scientific">Archaeoglobus fulgidus</name>
    <dbReference type="NCBI Taxonomy" id="2234"/>
    <lineage>
        <taxon>Archaea</taxon>
        <taxon>Methanobacteriati</taxon>
        <taxon>Methanobacteriota</taxon>
        <taxon>Archaeoglobi</taxon>
        <taxon>Archaeoglobales</taxon>
        <taxon>Archaeoglobaceae</taxon>
        <taxon>Archaeoglobus</taxon>
    </lineage>
</organism>
<dbReference type="SUPFAM" id="SSF103473">
    <property type="entry name" value="MFS general substrate transporter"/>
    <property type="match status" value="1"/>
</dbReference>
<protein>
    <submittedName>
        <fullName evidence="8">MFS transporter</fullName>
    </submittedName>
</protein>
<evidence type="ECO:0000256" key="2">
    <source>
        <dbReference type="ARBA" id="ARBA00022475"/>
    </source>
</evidence>
<gene>
    <name evidence="8" type="ORF">ENW66_07275</name>
</gene>
<evidence type="ECO:0000256" key="4">
    <source>
        <dbReference type="ARBA" id="ARBA00022989"/>
    </source>
</evidence>
<dbReference type="InterPro" id="IPR020846">
    <property type="entry name" value="MFS_dom"/>
</dbReference>
<dbReference type="PROSITE" id="PS50850">
    <property type="entry name" value="MFS"/>
    <property type="match status" value="1"/>
</dbReference>
<keyword evidence="5 6" id="KW-0472">Membrane</keyword>
<dbReference type="PANTHER" id="PTHR42688">
    <property type="entry name" value="CONSERVED PROTEIN"/>
    <property type="match status" value="1"/>
</dbReference>
<feature type="transmembrane region" description="Helical" evidence="6">
    <location>
        <begin position="318"/>
        <end position="341"/>
    </location>
</feature>
<dbReference type="CDD" id="cd17370">
    <property type="entry name" value="MFS_MJ1317_like"/>
    <property type="match status" value="1"/>
</dbReference>
<feature type="transmembrane region" description="Helical" evidence="6">
    <location>
        <begin position="69"/>
        <end position="88"/>
    </location>
</feature>
<name>A0A7C3RMV7_ARCFL</name>
<dbReference type="GO" id="GO:0022857">
    <property type="term" value="F:transmembrane transporter activity"/>
    <property type="evidence" value="ECO:0007669"/>
    <property type="project" value="InterPro"/>
</dbReference>
<evidence type="ECO:0000256" key="6">
    <source>
        <dbReference type="SAM" id="Phobius"/>
    </source>
</evidence>
<dbReference type="InterPro" id="IPR036259">
    <property type="entry name" value="MFS_trans_sf"/>
</dbReference>
<feature type="domain" description="Major facilitator superfamily (MFS) profile" evidence="7">
    <location>
        <begin position="4"/>
        <end position="368"/>
    </location>
</feature>
<dbReference type="InterPro" id="IPR011701">
    <property type="entry name" value="MFS"/>
</dbReference>
<evidence type="ECO:0000259" key="7">
    <source>
        <dbReference type="PROSITE" id="PS50850"/>
    </source>
</evidence>
<dbReference type="Gene3D" id="1.20.1250.20">
    <property type="entry name" value="MFS general substrate transporter like domains"/>
    <property type="match status" value="2"/>
</dbReference>
<reference evidence="8" key="1">
    <citation type="journal article" date="2020" name="mSystems">
        <title>Genome- and Community-Level Interaction Insights into Carbon Utilization and Element Cycling Functions of Hydrothermarchaeota in Hydrothermal Sediment.</title>
        <authorList>
            <person name="Zhou Z."/>
            <person name="Liu Y."/>
            <person name="Xu W."/>
            <person name="Pan J."/>
            <person name="Luo Z.H."/>
            <person name="Li M."/>
        </authorList>
    </citation>
    <scope>NUCLEOTIDE SEQUENCE [LARGE SCALE GENOMIC DNA]</scope>
    <source>
        <strain evidence="8">SpSt-87</strain>
    </source>
</reference>
<dbReference type="PANTHER" id="PTHR42688:SF1">
    <property type="entry name" value="BLR5212 PROTEIN"/>
    <property type="match status" value="1"/>
</dbReference>
<feature type="transmembrane region" description="Helical" evidence="6">
    <location>
        <begin position="163"/>
        <end position="181"/>
    </location>
</feature>
<keyword evidence="4 6" id="KW-1133">Transmembrane helix</keyword>
<keyword evidence="3 6" id="KW-0812">Transmembrane</keyword>
<feature type="transmembrane region" description="Helical" evidence="6">
    <location>
        <begin position="202"/>
        <end position="222"/>
    </location>
</feature>
<accession>A0A7C3RMV7</accession>
<dbReference type="AlphaFoldDB" id="A0A7C3RMV7"/>
<evidence type="ECO:0000256" key="3">
    <source>
        <dbReference type="ARBA" id="ARBA00022692"/>
    </source>
</evidence>
<evidence type="ECO:0000313" key="8">
    <source>
        <dbReference type="EMBL" id="HFW32729.1"/>
    </source>
</evidence>
<comment type="subcellular location">
    <subcellularLocation>
        <location evidence="1">Cell membrane</location>
        <topology evidence="1">Multi-pass membrane protein</topology>
    </subcellularLocation>
</comment>
<keyword evidence="2" id="KW-1003">Cell membrane</keyword>
<dbReference type="GO" id="GO:0005886">
    <property type="term" value="C:plasma membrane"/>
    <property type="evidence" value="ECO:0007669"/>
    <property type="project" value="UniProtKB-SubCell"/>
</dbReference>
<feature type="transmembrane region" description="Helical" evidence="6">
    <location>
        <begin position="288"/>
        <end position="306"/>
    </location>
</feature>
<feature type="transmembrane region" description="Helical" evidence="6">
    <location>
        <begin position="264"/>
        <end position="282"/>
    </location>
</feature>
<proteinExistence type="predicted"/>
<feature type="transmembrane region" description="Helical" evidence="6">
    <location>
        <begin position="35"/>
        <end position="57"/>
    </location>
</feature>
<dbReference type="InterPro" id="IPR052425">
    <property type="entry name" value="Uncharacterized_MFS-type"/>
</dbReference>
<feature type="transmembrane region" description="Helical" evidence="6">
    <location>
        <begin position="234"/>
        <end position="252"/>
    </location>
</feature>
<comment type="caution">
    <text evidence="8">The sequence shown here is derived from an EMBL/GenBank/DDBJ whole genome shotgun (WGS) entry which is preliminary data.</text>
</comment>
<dbReference type="EMBL" id="DTLB01000042">
    <property type="protein sequence ID" value="HFW32729.1"/>
    <property type="molecule type" value="Genomic_DNA"/>
</dbReference>
<feature type="transmembrane region" description="Helical" evidence="6">
    <location>
        <begin position="347"/>
        <end position="367"/>
    </location>
</feature>